<accession>A0A1V9RBM3</accession>
<dbReference type="Proteomes" id="UP000192575">
    <property type="component" value="Unassembled WGS sequence"/>
</dbReference>
<dbReference type="RefSeq" id="WP_081534443.1">
    <property type="nucleotide sequence ID" value="NZ_CP027644.1"/>
</dbReference>
<reference evidence="4" key="2">
    <citation type="submission" date="2017-04" db="EMBL/GenBank/DDBJ databases">
        <title>Function of individual gut microbiota members based on whole genome sequencing of pure cultures obtained from chicken caecum.</title>
        <authorList>
            <person name="Medvecky M."/>
            <person name="Cejkova D."/>
            <person name="Polansky O."/>
            <person name="Karasova D."/>
            <person name="Kubasova T."/>
            <person name="Cizek A."/>
            <person name="Rychlik I."/>
        </authorList>
    </citation>
    <scope>NUCLEOTIDE SEQUENCE [LARGE SCALE GENOMIC DNA]</scope>
    <source>
        <strain evidence="4">An84</strain>
    </source>
</reference>
<organism evidence="1 3">
    <name type="scientific">Ligilactobacillus salivarius</name>
    <dbReference type="NCBI Taxonomy" id="1624"/>
    <lineage>
        <taxon>Bacteria</taxon>
        <taxon>Bacillati</taxon>
        <taxon>Bacillota</taxon>
        <taxon>Bacilli</taxon>
        <taxon>Lactobacillales</taxon>
        <taxon>Lactobacillaceae</taxon>
        <taxon>Ligilactobacillus</taxon>
    </lineage>
</organism>
<reference evidence="2" key="3">
    <citation type="journal article" date="2018" name="BMC Genomics">
        <title>Whole genome sequencing and function prediction of 133 gut anaerobes isolated from chicken caecum in pure cultures.</title>
        <authorList>
            <person name="Medvecky M."/>
            <person name="Cejkova D."/>
            <person name="Polansky O."/>
            <person name="Karasova D."/>
            <person name="Kubasova T."/>
            <person name="Cizek A."/>
            <person name="Rychlik I."/>
        </authorList>
    </citation>
    <scope>NUCLEOTIDE SEQUENCE</scope>
    <source>
        <strain evidence="2">An84</strain>
    </source>
</reference>
<dbReference type="EMBL" id="NBEF01000017">
    <property type="protein sequence ID" value="OQQ90565.1"/>
    <property type="molecule type" value="Genomic_DNA"/>
</dbReference>
<dbReference type="AlphaFoldDB" id="A0A1V9RBM3"/>
<comment type="caution">
    <text evidence="1">The sequence shown here is derived from an EMBL/GenBank/DDBJ whole genome shotgun (WGS) entry which is preliminary data.</text>
</comment>
<name>A0A1V9RBM3_9LACO</name>
<evidence type="ECO:0000313" key="3">
    <source>
        <dbReference type="Proteomes" id="UP000192575"/>
    </source>
</evidence>
<dbReference type="EMBL" id="NFHF01000005">
    <property type="protein sequence ID" value="OUN19039.1"/>
    <property type="molecule type" value="Genomic_DNA"/>
</dbReference>
<gene>
    <name evidence="2" type="ORF">B5G36_03380</name>
    <name evidence="1" type="ORF">B6U56_04580</name>
</gene>
<evidence type="ECO:0000313" key="4">
    <source>
        <dbReference type="Proteomes" id="UP000196255"/>
    </source>
</evidence>
<sequence>MNWLDFTTTLVNANVGITNDNLEIYEDEIFNSILANYDEDTSVGVTITETILLSNGVEIKVEYPAIKKDDNTSEPGKINVVAINKKVGK</sequence>
<evidence type="ECO:0000313" key="2">
    <source>
        <dbReference type="EMBL" id="OUN19039.1"/>
    </source>
</evidence>
<reference evidence="1 3" key="1">
    <citation type="submission" date="2017-03" db="EMBL/GenBank/DDBJ databases">
        <title>Phylogenomics and comparative genomics of Lactobacillus salivarius, a mammalian gut commensal.</title>
        <authorList>
            <person name="Harris H.M."/>
        </authorList>
    </citation>
    <scope>NUCLEOTIDE SEQUENCE [LARGE SCALE GENOMIC DNA]</scope>
    <source>
        <strain evidence="1 3">JCM 1047</strain>
    </source>
</reference>
<proteinExistence type="predicted"/>
<evidence type="ECO:0000313" key="1">
    <source>
        <dbReference type="EMBL" id="OQQ90565.1"/>
    </source>
</evidence>
<protein>
    <submittedName>
        <fullName evidence="1">Uncharacterized protein</fullName>
    </submittedName>
</protein>
<dbReference type="Proteomes" id="UP000196255">
    <property type="component" value="Unassembled WGS sequence"/>
</dbReference>